<keyword evidence="6 8" id="KW-0472">Membrane</keyword>
<keyword evidence="5 8" id="KW-1133">Transmembrane helix</keyword>
<sequence length="407" mass="43191">MATRLRRPGTRGTAYWAGSAFAAVLVAVLHFLVRADDEGWMTDLRVYLDGAHLPATALYTTPLGPFGLLFQYPPVAADLFALLPRDTPDAVAVGWNAVSLLALQAAVWSCLRLAGARRSVRAVAALAAAVASPLLEPVENSLFVGQLNLVLMALVACDLALLPRRAQGVGIGLATALKLIPGVFVVFLLATRRFRAAATALGCFTAISAVELVRRPVETAHFWATLGITPRGEAPENLFSRSAWSVLVRATHGRADLAVLRTVLFGLIAVLVVLLVAAIHRRTRSTSDAVVAPLLAWALAADLLAPVAWAHYWVWIAPTLVLCCRWAWTLRSPGWGAVLAAVVAAFTARSQWWEVTPYREALALSPVELLETSALPAATALLLAAMAWAAGRAPVHPAPADAAPACA</sequence>
<reference evidence="10" key="1">
    <citation type="journal article" date="2019" name="Int. J. Syst. Evol. Microbiol.">
        <title>The Global Catalogue of Microorganisms (GCM) 10K type strain sequencing project: providing services to taxonomists for standard genome sequencing and annotation.</title>
        <authorList>
            <consortium name="The Broad Institute Genomics Platform"/>
            <consortium name="The Broad Institute Genome Sequencing Center for Infectious Disease"/>
            <person name="Wu L."/>
            <person name="Ma J."/>
        </authorList>
    </citation>
    <scope>NUCLEOTIDE SEQUENCE [LARGE SCALE GENOMIC DNA]</scope>
    <source>
        <strain evidence="10">CCUG 56401</strain>
    </source>
</reference>
<organism evidence="9 10">
    <name type="scientific">Saccharopolyspora rosea</name>
    <dbReference type="NCBI Taxonomy" id="524884"/>
    <lineage>
        <taxon>Bacteria</taxon>
        <taxon>Bacillati</taxon>
        <taxon>Actinomycetota</taxon>
        <taxon>Actinomycetes</taxon>
        <taxon>Pseudonocardiales</taxon>
        <taxon>Pseudonocardiaceae</taxon>
        <taxon>Saccharopolyspora</taxon>
    </lineage>
</organism>
<keyword evidence="10" id="KW-1185">Reference proteome</keyword>
<comment type="caution">
    <text evidence="9">The sequence shown here is derived from an EMBL/GenBank/DDBJ whole genome shotgun (WGS) entry which is preliminary data.</text>
</comment>
<feature type="transmembrane region" description="Helical" evidence="8">
    <location>
        <begin position="118"/>
        <end position="135"/>
    </location>
</feature>
<gene>
    <name evidence="9" type="ORF">ACFQ16_28295</name>
</gene>
<evidence type="ECO:0000256" key="2">
    <source>
        <dbReference type="ARBA" id="ARBA00022475"/>
    </source>
</evidence>
<evidence type="ECO:0000256" key="6">
    <source>
        <dbReference type="ARBA" id="ARBA00023136"/>
    </source>
</evidence>
<feature type="transmembrane region" description="Helical" evidence="8">
    <location>
        <begin position="12"/>
        <end position="33"/>
    </location>
</feature>
<feature type="transmembrane region" description="Helical" evidence="8">
    <location>
        <begin position="92"/>
        <end position="111"/>
    </location>
</feature>
<dbReference type="EC" id="2.4.-.-" evidence="9"/>
<dbReference type="EMBL" id="JBHTIW010000039">
    <property type="protein sequence ID" value="MFD0923663.1"/>
    <property type="molecule type" value="Genomic_DNA"/>
</dbReference>
<evidence type="ECO:0000256" key="4">
    <source>
        <dbReference type="ARBA" id="ARBA00022692"/>
    </source>
</evidence>
<dbReference type="RefSeq" id="WP_345601572.1">
    <property type="nucleotide sequence ID" value="NZ_BAABLT010000039.1"/>
</dbReference>
<evidence type="ECO:0000313" key="9">
    <source>
        <dbReference type="EMBL" id="MFD0923663.1"/>
    </source>
</evidence>
<comment type="subcellular location">
    <subcellularLocation>
        <location evidence="1">Cell membrane</location>
        <topology evidence="1">Multi-pass membrane protein</topology>
    </subcellularLocation>
</comment>
<protein>
    <submittedName>
        <fullName evidence="9">Glycosyltransferase family 87 protein</fullName>
        <ecNumber evidence="9">2.4.-.-</ecNumber>
    </submittedName>
</protein>
<proteinExistence type="inferred from homology"/>
<feature type="transmembrane region" description="Helical" evidence="8">
    <location>
        <begin position="258"/>
        <end position="277"/>
    </location>
</feature>
<evidence type="ECO:0000256" key="7">
    <source>
        <dbReference type="ARBA" id="ARBA00024033"/>
    </source>
</evidence>
<keyword evidence="2" id="KW-1003">Cell membrane</keyword>
<feature type="transmembrane region" description="Helical" evidence="8">
    <location>
        <begin position="169"/>
        <end position="190"/>
    </location>
</feature>
<accession>A0ABW3G096</accession>
<feature type="transmembrane region" description="Helical" evidence="8">
    <location>
        <begin position="289"/>
        <end position="306"/>
    </location>
</feature>
<name>A0ABW3G096_9PSEU</name>
<keyword evidence="9" id="KW-0328">Glycosyltransferase</keyword>
<comment type="similarity">
    <text evidence="7">Belongs to the glycosyltransferase 87 family.</text>
</comment>
<evidence type="ECO:0000256" key="5">
    <source>
        <dbReference type="ARBA" id="ARBA00022989"/>
    </source>
</evidence>
<dbReference type="Pfam" id="PF09594">
    <property type="entry name" value="GT87"/>
    <property type="match status" value="1"/>
</dbReference>
<evidence type="ECO:0000256" key="3">
    <source>
        <dbReference type="ARBA" id="ARBA00022679"/>
    </source>
</evidence>
<dbReference type="GO" id="GO:0016757">
    <property type="term" value="F:glycosyltransferase activity"/>
    <property type="evidence" value="ECO:0007669"/>
    <property type="project" value="UniProtKB-KW"/>
</dbReference>
<keyword evidence="3 9" id="KW-0808">Transferase</keyword>
<evidence type="ECO:0000256" key="1">
    <source>
        <dbReference type="ARBA" id="ARBA00004651"/>
    </source>
</evidence>
<evidence type="ECO:0000313" key="10">
    <source>
        <dbReference type="Proteomes" id="UP001597018"/>
    </source>
</evidence>
<keyword evidence="4 8" id="KW-0812">Transmembrane</keyword>
<dbReference type="Proteomes" id="UP001597018">
    <property type="component" value="Unassembled WGS sequence"/>
</dbReference>
<evidence type="ECO:0000256" key="8">
    <source>
        <dbReference type="SAM" id="Phobius"/>
    </source>
</evidence>
<dbReference type="InterPro" id="IPR018584">
    <property type="entry name" value="GT87"/>
</dbReference>